<reference evidence="3 4" key="1">
    <citation type="submission" date="2020-08" db="EMBL/GenBank/DDBJ databases">
        <title>Genomic Encyclopedia of Type Strains, Phase IV (KMG-IV): sequencing the most valuable type-strain genomes for metagenomic binning, comparative biology and taxonomic classification.</title>
        <authorList>
            <person name="Goeker M."/>
        </authorList>
    </citation>
    <scope>NUCLEOTIDE SEQUENCE [LARGE SCALE GENOMIC DNA]</scope>
    <source>
        <strain evidence="3 4">DSM 104969</strain>
    </source>
</reference>
<evidence type="ECO:0000259" key="2">
    <source>
        <dbReference type="Pfam" id="PF16378"/>
    </source>
</evidence>
<dbReference type="PROSITE" id="PS51257">
    <property type="entry name" value="PROKAR_LIPOPROTEIN"/>
    <property type="match status" value="1"/>
</dbReference>
<dbReference type="InterPro" id="IPR032149">
    <property type="entry name" value="DUF4988"/>
</dbReference>
<dbReference type="InterPro" id="IPR031815">
    <property type="entry name" value="DUF5074"/>
</dbReference>
<feature type="domain" description="DUF4988" evidence="2">
    <location>
        <begin position="29"/>
        <end position="195"/>
    </location>
</feature>
<proteinExistence type="predicted"/>
<protein>
    <recommendedName>
        <fullName evidence="2">DUF4988 domain-containing protein</fullName>
    </recommendedName>
</protein>
<dbReference type="Proteomes" id="UP000555103">
    <property type="component" value="Unassembled WGS sequence"/>
</dbReference>
<dbReference type="SUPFAM" id="SSF63829">
    <property type="entry name" value="Calcium-dependent phosphotriesterase"/>
    <property type="match status" value="1"/>
</dbReference>
<organism evidence="3 4">
    <name type="scientific">Dysgonomonas hofstadii</name>
    <dbReference type="NCBI Taxonomy" id="637886"/>
    <lineage>
        <taxon>Bacteria</taxon>
        <taxon>Pseudomonadati</taxon>
        <taxon>Bacteroidota</taxon>
        <taxon>Bacteroidia</taxon>
        <taxon>Bacteroidales</taxon>
        <taxon>Dysgonomonadaceae</taxon>
        <taxon>Dysgonomonas</taxon>
    </lineage>
</organism>
<feature type="region of interest" description="Disordered" evidence="1">
    <location>
        <begin position="120"/>
        <end position="143"/>
    </location>
</feature>
<dbReference type="InterPro" id="IPR015943">
    <property type="entry name" value="WD40/YVTN_repeat-like_dom_sf"/>
</dbReference>
<name>A0A840CNJ0_9BACT</name>
<gene>
    <name evidence="3" type="ORF">GGR21_001531</name>
</gene>
<evidence type="ECO:0000313" key="3">
    <source>
        <dbReference type="EMBL" id="MBB4035638.1"/>
    </source>
</evidence>
<dbReference type="AlphaFoldDB" id="A0A840CNJ0"/>
<dbReference type="Pfam" id="PF16378">
    <property type="entry name" value="DUF4988"/>
    <property type="match status" value="1"/>
</dbReference>
<dbReference type="RefSeq" id="WP_183306562.1">
    <property type="nucleotide sequence ID" value="NZ_JACIEP010000004.1"/>
</dbReference>
<comment type="caution">
    <text evidence="3">The sequence shown here is derived from an EMBL/GenBank/DDBJ whole genome shotgun (WGS) entry which is preliminary data.</text>
</comment>
<accession>A0A840CNJ0</accession>
<evidence type="ECO:0000256" key="1">
    <source>
        <dbReference type="SAM" id="MobiDB-lite"/>
    </source>
</evidence>
<dbReference type="EMBL" id="JACIEP010000004">
    <property type="protein sequence ID" value="MBB4035638.1"/>
    <property type="molecule type" value="Genomic_DNA"/>
</dbReference>
<dbReference type="Gene3D" id="2.130.10.10">
    <property type="entry name" value="YVTN repeat-like/Quinoprotein amine dehydrogenase"/>
    <property type="match status" value="1"/>
</dbReference>
<evidence type="ECO:0000313" key="4">
    <source>
        <dbReference type="Proteomes" id="UP000555103"/>
    </source>
</evidence>
<sequence>MKRTINYLFILMSCIVVFSCSDDYDDSYLRGEIDKIKTDIESLKKQVSSIETIVEALNQGKVITGVETLSDNKGYKITFNDATSIEVLNGEEAPVIGVKESDGIYYWTITTDGQTDFLTDKDGNKLPVSGKDGESGSSPKVTIDSEGYWTIDGTRVKDANGDLVKAQGDSFFKEIEEDEDTVTFIFADDTSIVIPKSQGTFLSFEVTSAVFNAGQAQRLRIKFANIQSMEVVSKPEGWTTNIHIPDKYVNVVAAQDGYGMGEIKLQGIDKNGLTYLAIVKVSIAGKGYSAIDGVFILNEGNMTTENGSLIYISPEGQLYDRVYNSSNGTDLGNVTQDLFIHNGKMYIISQNGRKNPVGTGFENDGMLVVANSETLKKEASYNDELSSLNWPTHIAVLDEENIFIRDNYGVHLFNSTTKEVTLITGTTGAKKNRMAVANNKVFASIGTKLVVLEKGMKDVAQTIDMGATISGVIKSKDGNIWVSTTGTPNKISKVSSSSYSVIKTNEIAVGKVGAGAGATPGITAKGDTLYYSNASTTIYRHIFSTGESKEMVNAKTLVSNANIVYNNIAVHPRTGKVYLNTIKAYGWDFLINNISVFDLEGTEPALSNNYQNYTHFPAGIFFPADFQ</sequence>
<keyword evidence="4" id="KW-1185">Reference proteome</keyword>
<dbReference type="Pfam" id="PF16819">
    <property type="entry name" value="DUF5074"/>
    <property type="match status" value="1"/>
</dbReference>